<accession>A0A7S8FBJ8</accession>
<dbReference type="InterPro" id="IPR021327">
    <property type="entry name" value="DUF2934"/>
</dbReference>
<proteinExistence type="predicted"/>
<sequence length="64" mass="7639">MNREKQKDHRNKMTGVAPDSIDPSVQREIARRAYELYLERGGMLGHEMEDWLQAEREILKEERP</sequence>
<dbReference type="Pfam" id="PF11154">
    <property type="entry name" value="DUF2934"/>
    <property type="match status" value="1"/>
</dbReference>
<dbReference type="KEGG" id="nkf:Nkreftii_000602"/>
<dbReference type="EMBL" id="CP047423">
    <property type="protein sequence ID" value="QPD02828.1"/>
    <property type="molecule type" value="Genomic_DNA"/>
</dbReference>
<protein>
    <recommendedName>
        <fullName evidence="4">DUF2934 domain-containing protein</fullName>
    </recommendedName>
</protein>
<name>A0A7S8FBJ8_9BACT</name>
<organism evidence="2 3">
    <name type="scientific">Candidatus Nitrospira kreftii</name>
    <dbReference type="NCBI Taxonomy" id="2652173"/>
    <lineage>
        <taxon>Bacteria</taxon>
        <taxon>Pseudomonadati</taxon>
        <taxon>Nitrospirota</taxon>
        <taxon>Nitrospiria</taxon>
        <taxon>Nitrospirales</taxon>
        <taxon>Nitrospiraceae</taxon>
        <taxon>Nitrospira</taxon>
    </lineage>
</organism>
<gene>
    <name evidence="2" type="ORF">Nkreftii_000602</name>
</gene>
<evidence type="ECO:0008006" key="4">
    <source>
        <dbReference type="Google" id="ProtNLM"/>
    </source>
</evidence>
<dbReference type="AlphaFoldDB" id="A0A7S8FBJ8"/>
<evidence type="ECO:0000313" key="3">
    <source>
        <dbReference type="Proteomes" id="UP000593737"/>
    </source>
</evidence>
<evidence type="ECO:0000313" key="2">
    <source>
        <dbReference type="EMBL" id="QPD02828.1"/>
    </source>
</evidence>
<reference evidence="2 3" key="1">
    <citation type="journal article" date="2020" name="ISME J.">
        <title>Enrichment and physiological characterization of a novel comammox Nitrospira indicates ammonium inhibition of complete nitrification.</title>
        <authorList>
            <person name="Sakoula D."/>
            <person name="Koch H."/>
            <person name="Frank J."/>
            <person name="Jetten M.S.M."/>
            <person name="van Kessel M.A.H.J."/>
            <person name="Lucker S."/>
        </authorList>
    </citation>
    <scope>NUCLEOTIDE SEQUENCE [LARGE SCALE GENOMIC DNA]</scope>
    <source>
        <strain evidence="2">Comreactor17</strain>
    </source>
</reference>
<dbReference type="Proteomes" id="UP000593737">
    <property type="component" value="Chromosome"/>
</dbReference>
<evidence type="ECO:0000256" key="1">
    <source>
        <dbReference type="SAM" id="MobiDB-lite"/>
    </source>
</evidence>
<feature type="region of interest" description="Disordered" evidence="1">
    <location>
        <begin position="1"/>
        <end position="24"/>
    </location>
</feature>